<reference evidence="1 2" key="1">
    <citation type="submission" date="2011-12" db="EMBL/GenBank/DDBJ databases">
        <authorList>
            <person name="Brinkac L."/>
            <person name="Radune D."/>
            <person name="Sanka R."/>
            <person name="Selengut J."/>
            <person name="DebRoy C."/>
            <person name="Feng P."/>
            <person name="Fratamico P.M."/>
            <person name="Kapur V."/>
            <person name="Kariyawasam S."/>
            <person name="Losada L."/>
            <person name="Nierman W.C."/>
            <person name="Nelson K."/>
        </authorList>
    </citation>
    <scope>NUCLEOTIDE SEQUENCE [LARGE SCALE GENOMIC DNA]</scope>
    <source>
        <strain evidence="1 2">97.0246</strain>
    </source>
</reference>
<proteinExistence type="predicted"/>
<gene>
    <name evidence="1" type="ORF">EC970246_3650</name>
</gene>
<dbReference type="AlphaFoldDB" id="A0A8E0FIM3"/>
<organism evidence="1 2">
    <name type="scientific">Escherichia coli 97.0246</name>
    <dbReference type="NCBI Taxonomy" id="869670"/>
    <lineage>
        <taxon>Bacteria</taxon>
        <taxon>Pseudomonadati</taxon>
        <taxon>Pseudomonadota</taxon>
        <taxon>Gammaproteobacteria</taxon>
        <taxon>Enterobacterales</taxon>
        <taxon>Enterobacteriaceae</taxon>
        <taxon>Escherichia</taxon>
    </lineage>
</organism>
<accession>A0A8E0FIM3</accession>
<dbReference type="EMBL" id="AEZJ02000039">
    <property type="protein sequence ID" value="EIG90447.1"/>
    <property type="molecule type" value="Genomic_DNA"/>
</dbReference>
<protein>
    <submittedName>
        <fullName evidence="1">Uncharacterized protein</fullName>
    </submittedName>
</protein>
<name>A0A8E0FIM3_ECOLX</name>
<evidence type="ECO:0000313" key="1">
    <source>
        <dbReference type="EMBL" id="EIG90447.1"/>
    </source>
</evidence>
<dbReference type="Proteomes" id="UP000004454">
    <property type="component" value="Unassembled WGS sequence"/>
</dbReference>
<sequence>MMPFRHRETLDTGSLYEICQVSSSDGAYLMVIYFLKMEFIDAFHITIKIVRDCLSSYY</sequence>
<comment type="caution">
    <text evidence="1">The sequence shown here is derived from an EMBL/GenBank/DDBJ whole genome shotgun (WGS) entry which is preliminary data.</text>
</comment>
<evidence type="ECO:0000313" key="2">
    <source>
        <dbReference type="Proteomes" id="UP000004454"/>
    </source>
</evidence>